<proteinExistence type="predicted"/>
<evidence type="ECO:0000313" key="2">
    <source>
        <dbReference type="Proteomes" id="UP000593560"/>
    </source>
</evidence>
<accession>A0A7J9I9F5</accession>
<sequence>MTTHPKPKPLPAWEKKFYIERGAMPWERFVEANKNLYENDKVFKWDDLA</sequence>
<dbReference type="OrthoDB" id="943542at2759"/>
<dbReference type="Proteomes" id="UP000593560">
    <property type="component" value="Unassembled WGS sequence"/>
</dbReference>
<dbReference type="PANTHER" id="PTHR34567">
    <property type="entry name" value="FK506-BINDING-LIKE PROTEIN"/>
    <property type="match status" value="1"/>
</dbReference>
<protein>
    <submittedName>
        <fullName evidence="1">Uncharacterized protein</fullName>
    </submittedName>
</protein>
<keyword evidence="2" id="KW-1185">Reference proteome</keyword>
<feature type="non-terminal residue" evidence="1">
    <location>
        <position position="49"/>
    </location>
</feature>
<evidence type="ECO:0000313" key="1">
    <source>
        <dbReference type="EMBL" id="MBA0818700.1"/>
    </source>
</evidence>
<dbReference type="AlphaFoldDB" id="A0A7J9I9F5"/>
<organism evidence="1 2">
    <name type="scientific">Gossypium harknessii</name>
    <dbReference type="NCBI Taxonomy" id="34285"/>
    <lineage>
        <taxon>Eukaryota</taxon>
        <taxon>Viridiplantae</taxon>
        <taxon>Streptophyta</taxon>
        <taxon>Embryophyta</taxon>
        <taxon>Tracheophyta</taxon>
        <taxon>Spermatophyta</taxon>
        <taxon>Magnoliopsida</taxon>
        <taxon>eudicotyledons</taxon>
        <taxon>Gunneridae</taxon>
        <taxon>Pentapetalae</taxon>
        <taxon>rosids</taxon>
        <taxon>malvids</taxon>
        <taxon>Malvales</taxon>
        <taxon>Malvaceae</taxon>
        <taxon>Malvoideae</taxon>
        <taxon>Gossypium</taxon>
    </lineage>
</organism>
<dbReference type="PANTHER" id="PTHR34567:SF7">
    <property type="entry name" value="PENTATRICOPEPTIDE REPEAT-CONTAINING-LIKE PROTEIN"/>
    <property type="match status" value="1"/>
</dbReference>
<name>A0A7J9I9F5_9ROSI</name>
<gene>
    <name evidence="1" type="ORF">Gohar_025544</name>
</gene>
<dbReference type="EMBL" id="JABFAD010320529">
    <property type="protein sequence ID" value="MBA0818700.1"/>
    <property type="molecule type" value="Genomic_DNA"/>
</dbReference>
<comment type="caution">
    <text evidence="1">The sequence shown here is derived from an EMBL/GenBank/DDBJ whole genome shotgun (WGS) entry which is preliminary data.</text>
</comment>
<reference evidence="1 2" key="1">
    <citation type="journal article" date="2019" name="Genome Biol. Evol.">
        <title>Insights into the evolution of the New World diploid cottons (Gossypium, subgenus Houzingenia) based on genome sequencing.</title>
        <authorList>
            <person name="Grover C.E."/>
            <person name="Arick M.A. 2nd"/>
            <person name="Thrash A."/>
            <person name="Conover J.L."/>
            <person name="Sanders W.S."/>
            <person name="Peterson D.G."/>
            <person name="Frelichowski J.E."/>
            <person name="Scheffler J.A."/>
            <person name="Scheffler B.E."/>
            <person name="Wendel J.F."/>
        </authorList>
    </citation>
    <scope>NUCLEOTIDE SEQUENCE [LARGE SCALE GENOMIC DNA]</scope>
    <source>
        <strain evidence="1">0</strain>
        <tissue evidence="1">Leaf</tissue>
    </source>
</reference>